<reference evidence="2 3" key="1">
    <citation type="journal article" date="2020" name="Nature">
        <title>Six reference-quality genomes reveal evolution of bat adaptations.</title>
        <authorList>
            <person name="Jebb D."/>
            <person name="Huang Z."/>
            <person name="Pippel M."/>
            <person name="Hughes G.M."/>
            <person name="Lavrichenko K."/>
            <person name="Devanna P."/>
            <person name="Winkler S."/>
            <person name="Jermiin L.S."/>
            <person name="Skirmuntt E.C."/>
            <person name="Katzourakis A."/>
            <person name="Burkitt-Gray L."/>
            <person name="Ray D.A."/>
            <person name="Sullivan K.A.M."/>
            <person name="Roscito J.G."/>
            <person name="Kirilenko B.M."/>
            <person name="Davalos L.M."/>
            <person name="Corthals A.P."/>
            <person name="Power M.L."/>
            <person name="Jones G."/>
            <person name="Ransome R.D."/>
            <person name="Dechmann D.K.N."/>
            <person name="Locatelli A.G."/>
            <person name="Puechmaille S.J."/>
            <person name="Fedrigo O."/>
            <person name="Jarvis E.D."/>
            <person name="Hiller M."/>
            <person name="Vernes S.C."/>
            <person name="Myers E.W."/>
            <person name="Teeling E.C."/>
        </authorList>
    </citation>
    <scope>NUCLEOTIDE SEQUENCE [LARGE SCALE GENOMIC DNA]</scope>
    <source>
        <strain evidence="2">MMolMol1</strain>
        <tissue evidence="2">Muscle</tissue>
    </source>
</reference>
<protein>
    <submittedName>
        <fullName evidence="2">Uncharacterized protein</fullName>
    </submittedName>
</protein>
<evidence type="ECO:0000313" key="3">
    <source>
        <dbReference type="Proteomes" id="UP000550707"/>
    </source>
</evidence>
<dbReference type="EMBL" id="JACASF010000008">
    <property type="protein sequence ID" value="KAF6462184.1"/>
    <property type="molecule type" value="Genomic_DNA"/>
</dbReference>
<feature type="compositionally biased region" description="Low complexity" evidence="1">
    <location>
        <begin position="250"/>
        <end position="259"/>
    </location>
</feature>
<accession>A0A7J8GPY0</accession>
<keyword evidence="3" id="KW-1185">Reference proteome</keyword>
<feature type="compositionally biased region" description="Polar residues" evidence="1">
    <location>
        <begin position="169"/>
        <end position="195"/>
    </location>
</feature>
<dbReference type="InParanoid" id="A0A7J8GPY0"/>
<proteinExistence type="predicted"/>
<evidence type="ECO:0000256" key="1">
    <source>
        <dbReference type="SAM" id="MobiDB-lite"/>
    </source>
</evidence>
<gene>
    <name evidence="2" type="ORF">HJG59_011245</name>
</gene>
<dbReference type="Proteomes" id="UP000550707">
    <property type="component" value="Unassembled WGS sequence"/>
</dbReference>
<comment type="caution">
    <text evidence="2">The sequence shown here is derived from an EMBL/GenBank/DDBJ whole genome shotgun (WGS) entry which is preliminary data.</text>
</comment>
<name>A0A7J8GPY0_MOLMO</name>
<feature type="region of interest" description="Disordered" evidence="1">
    <location>
        <begin position="118"/>
        <end position="259"/>
    </location>
</feature>
<dbReference type="AlphaFoldDB" id="A0A7J8GPY0"/>
<organism evidence="2 3">
    <name type="scientific">Molossus molossus</name>
    <name type="common">Pallas' mastiff bat</name>
    <name type="synonym">Vespertilio molossus</name>
    <dbReference type="NCBI Taxonomy" id="27622"/>
    <lineage>
        <taxon>Eukaryota</taxon>
        <taxon>Metazoa</taxon>
        <taxon>Chordata</taxon>
        <taxon>Craniata</taxon>
        <taxon>Vertebrata</taxon>
        <taxon>Euteleostomi</taxon>
        <taxon>Mammalia</taxon>
        <taxon>Eutheria</taxon>
        <taxon>Laurasiatheria</taxon>
        <taxon>Chiroptera</taxon>
        <taxon>Yangochiroptera</taxon>
        <taxon>Molossidae</taxon>
        <taxon>Molossus</taxon>
    </lineage>
</organism>
<sequence>MSCLGGGCSEGSGALPHSGSLSGQALSPRAGPVFGQSPHSWCRCQQLSACTLLDTTSHCDHLVPEPCTLLSWPAPGLARAGLPGTPCARRSSWTRVRLLPVGRGPCPRAHVLRQHRGLASLGRSRSGAGTACGRPLPSPPGSHRLAWSRAPRGGRPPRRTQRTRCPLPSQNQAARGQGPGLSTSRRPSQSYTVRSVGSEAAAHTQPRPCTGRAVLPQAGRQPRSIEGSRLWRSPCCRGATRSGGRRRDSGPAGSSADAA</sequence>
<evidence type="ECO:0000313" key="2">
    <source>
        <dbReference type="EMBL" id="KAF6462184.1"/>
    </source>
</evidence>